<reference evidence="2" key="1">
    <citation type="submission" date="2016-11" db="UniProtKB">
        <authorList>
            <consortium name="WormBaseParasite"/>
        </authorList>
    </citation>
    <scope>IDENTIFICATION</scope>
</reference>
<sequence length="51" mass="5506">MDCLICKWIACLTVETVQLLSVSPIRHRLLAGLYKGEAAQSEQAASAMAQS</sequence>
<keyword evidence="1" id="KW-1185">Reference proteome</keyword>
<name>A0A1I7XYK5_9BILA</name>
<dbReference type="Proteomes" id="UP000095287">
    <property type="component" value="Unplaced"/>
</dbReference>
<dbReference type="WBParaSite" id="L893_g10922.t1">
    <property type="protein sequence ID" value="L893_g10922.t1"/>
    <property type="gene ID" value="L893_g10922"/>
</dbReference>
<protein>
    <submittedName>
        <fullName evidence="2">Transcriptional regulator</fullName>
    </submittedName>
</protein>
<accession>A0A1I7XYK5</accession>
<organism evidence="1 2">
    <name type="scientific">Steinernema glaseri</name>
    <dbReference type="NCBI Taxonomy" id="37863"/>
    <lineage>
        <taxon>Eukaryota</taxon>
        <taxon>Metazoa</taxon>
        <taxon>Ecdysozoa</taxon>
        <taxon>Nematoda</taxon>
        <taxon>Chromadorea</taxon>
        <taxon>Rhabditida</taxon>
        <taxon>Tylenchina</taxon>
        <taxon>Panagrolaimomorpha</taxon>
        <taxon>Strongyloidoidea</taxon>
        <taxon>Steinernematidae</taxon>
        <taxon>Steinernema</taxon>
    </lineage>
</organism>
<evidence type="ECO:0000313" key="2">
    <source>
        <dbReference type="WBParaSite" id="L893_g10922.t1"/>
    </source>
</evidence>
<dbReference type="AlphaFoldDB" id="A0A1I7XYK5"/>
<evidence type="ECO:0000313" key="1">
    <source>
        <dbReference type="Proteomes" id="UP000095287"/>
    </source>
</evidence>
<proteinExistence type="predicted"/>